<comment type="caution">
    <text evidence="1">The sequence shown here is derived from an EMBL/GenBank/DDBJ whole genome shotgun (WGS) entry which is preliminary data.</text>
</comment>
<reference evidence="1 2" key="1">
    <citation type="submission" date="2016-10" db="EMBL/GenBank/DDBJ databases">
        <title>Draft genome sequences of four alkaliphilic bacteria belonging to the Anaerobacillus genus.</title>
        <authorList>
            <person name="Bassil N.M."/>
            <person name="Lloyd J.R."/>
        </authorList>
    </citation>
    <scope>NUCLEOTIDE SEQUENCE [LARGE SCALE GENOMIC DNA]</scope>
    <source>
        <strain evidence="1 2">DSM 15340</strain>
    </source>
</reference>
<evidence type="ECO:0000313" key="1">
    <source>
        <dbReference type="EMBL" id="OIJ15699.1"/>
    </source>
</evidence>
<name>A0A1S2LT26_9BACI</name>
<proteinExistence type="predicted"/>
<accession>A0A1S2LT26</accession>
<keyword evidence="2" id="KW-1185">Reference proteome</keyword>
<gene>
    <name evidence="1" type="ORF">BKP35_01520</name>
</gene>
<protein>
    <submittedName>
        <fullName evidence="1">Uncharacterized protein</fullName>
    </submittedName>
</protein>
<dbReference type="EMBL" id="MLQQ01000001">
    <property type="protein sequence ID" value="OIJ15699.1"/>
    <property type="molecule type" value="Genomic_DNA"/>
</dbReference>
<dbReference type="AlphaFoldDB" id="A0A1S2LT26"/>
<dbReference type="RefSeq" id="WP_071311624.1">
    <property type="nucleotide sequence ID" value="NZ_MLQQ01000001.1"/>
</dbReference>
<dbReference type="Proteomes" id="UP000180098">
    <property type="component" value="Unassembled WGS sequence"/>
</dbReference>
<organism evidence="1 2">
    <name type="scientific">Anaerobacillus arseniciselenatis</name>
    <dbReference type="NCBI Taxonomy" id="85682"/>
    <lineage>
        <taxon>Bacteria</taxon>
        <taxon>Bacillati</taxon>
        <taxon>Bacillota</taxon>
        <taxon>Bacilli</taxon>
        <taxon>Bacillales</taxon>
        <taxon>Bacillaceae</taxon>
        <taxon>Anaerobacillus</taxon>
    </lineage>
</organism>
<dbReference type="OrthoDB" id="2970636at2"/>
<evidence type="ECO:0000313" key="2">
    <source>
        <dbReference type="Proteomes" id="UP000180098"/>
    </source>
</evidence>
<sequence length="113" mass="13405">MMKYKIPFFSSGNKTRMSTATVIDQEEKMLDDGRMIKIQKWKESNYIFITYFFSMEELEEKSKEELYNYLVAKGVMINQPYSKGRVTCQKFLDENKQQCWGLTVIADRAEVEN</sequence>